<protein>
    <submittedName>
        <fullName evidence="1">Uncharacterized protein</fullName>
    </submittedName>
</protein>
<proteinExistence type="predicted"/>
<name>V6LLM0_9EUKA</name>
<gene>
    <name evidence="1" type="ORF">SS50377_14604</name>
</gene>
<reference evidence="1" key="1">
    <citation type="journal article" date="2014" name="PLoS Genet.">
        <title>The Genome of Spironucleus salmonicida Highlights a Fish Pathogen Adapted to Fluctuating Environments.</title>
        <authorList>
            <person name="Xu F."/>
            <person name="Jerlstrom-Hultqvist J."/>
            <person name="Einarsson E."/>
            <person name="Astvaldsson A."/>
            <person name="Svard S.G."/>
            <person name="Andersson J.O."/>
        </authorList>
    </citation>
    <scope>NUCLEOTIDE SEQUENCE</scope>
</reference>
<sequence>MGIGVELKVYVTCVAQVFIAGDAVLDRLLPADAADSWRRVGAGDALGAGGHVGTARAVLYAGIGAQEKARSTLSAGVGLRALEAPRKGGWFGGAAVADAGGELIAKIQFQFKKVSTT</sequence>
<organism evidence="1">
    <name type="scientific">Spironucleus salmonicida</name>
    <dbReference type="NCBI Taxonomy" id="348837"/>
    <lineage>
        <taxon>Eukaryota</taxon>
        <taxon>Metamonada</taxon>
        <taxon>Diplomonadida</taxon>
        <taxon>Hexamitidae</taxon>
        <taxon>Hexamitinae</taxon>
        <taxon>Spironucleus</taxon>
    </lineage>
</organism>
<accession>V6LLM0</accession>
<dbReference type="AlphaFoldDB" id="V6LLM0"/>
<dbReference type="EMBL" id="KI546095">
    <property type="protein sequence ID" value="EST45452.1"/>
    <property type="molecule type" value="Genomic_DNA"/>
</dbReference>
<evidence type="ECO:0000313" key="1">
    <source>
        <dbReference type="EMBL" id="EST45452.1"/>
    </source>
</evidence>